<proteinExistence type="inferred from homology"/>
<accession>A0A316AA03</accession>
<evidence type="ECO:0000313" key="3">
    <source>
        <dbReference type="EMBL" id="PWJ53830.1"/>
    </source>
</evidence>
<feature type="domain" description="Calcineurin-like phosphoesterase" evidence="2">
    <location>
        <begin position="15"/>
        <end position="108"/>
    </location>
</feature>
<protein>
    <submittedName>
        <fullName evidence="3">Calcineurin-like phosphoesterase family protein</fullName>
    </submittedName>
</protein>
<comment type="similarity">
    <text evidence="1">Belongs to the metallophosphoesterase superfamily. YfcE family.</text>
</comment>
<dbReference type="Proteomes" id="UP000245469">
    <property type="component" value="Unassembled WGS sequence"/>
</dbReference>
<evidence type="ECO:0000259" key="2">
    <source>
        <dbReference type="Pfam" id="PF12850"/>
    </source>
</evidence>
<evidence type="ECO:0000256" key="1">
    <source>
        <dbReference type="ARBA" id="ARBA00008950"/>
    </source>
</evidence>
<evidence type="ECO:0000313" key="4">
    <source>
        <dbReference type="Proteomes" id="UP000245469"/>
    </source>
</evidence>
<dbReference type="Gene3D" id="3.60.21.10">
    <property type="match status" value="1"/>
</dbReference>
<dbReference type="RefSeq" id="WP_281270574.1">
    <property type="nucleotide sequence ID" value="NZ_QGDQ01000010.1"/>
</dbReference>
<comment type="caution">
    <text evidence="3">The sequence shown here is derived from an EMBL/GenBank/DDBJ whole genome shotgun (WGS) entry which is preliminary data.</text>
</comment>
<sequence>MWGAAQLTPAHQALIEAMPDSVTLEVDGFGEVFFSHATPRSDEEVVLVDSRAERWAEVYGGLPDTVQTVVCGHTHMPFVRLVNGRLVVNPGSVGLPYGRPGAHWATLDRGAVALHRTLIDATELVERTAASSTFPGARAWLDDAVRAPASDVEALAAFGRRDGRPPSASGT</sequence>
<name>A0A316AA03_9ACTN</name>
<keyword evidence="4" id="KW-1185">Reference proteome</keyword>
<gene>
    <name evidence="3" type="ORF">BXY45_11073</name>
</gene>
<dbReference type="InterPro" id="IPR029052">
    <property type="entry name" value="Metallo-depent_PP-like"/>
</dbReference>
<organism evidence="3 4">
    <name type="scientific">Quadrisphaera granulorum</name>
    <dbReference type="NCBI Taxonomy" id="317664"/>
    <lineage>
        <taxon>Bacteria</taxon>
        <taxon>Bacillati</taxon>
        <taxon>Actinomycetota</taxon>
        <taxon>Actinomycetes</taxon>
        <taxon>Kineosporiales</taxon>
        <taxon>Kineosporiaceae</taxon>
        <taxon>Quadrisphaera</taxon>
    </lineage>
</organism>
<dbReference type="EMBL" id="QGDQ01000010">
    <property type="protein sequence ID" value="PWJ53830.1"/>
    <property type="molecule type" value="Genomic_DNA"/>
</dbReference>
<dbReference type="InterPro" id="IPR024654">
    <property type="entry name" value="Calcineurin-like_PHP_lpxH"/>
</dbReference>
<dbReference type="Pfam" id="PF12850">
    <property type="entry name" value="Metallophos_2"/>
    <property type="match status" value="1"/>
</dbReference>
<dbReference type="SUPFAM" id="SSF56300">
    <property type="entry name" value="Metallo-dependent phosphatases"/>
    <property type="match status" value="1"/>
</dbReference>
<reference evidence="3 4" key="1">
    <citation type="submission" date="2018-03" db="EMBL/GenBank/DDBJ databases">
        <title>Genomic Encyclopedia of Archaeal and Bacterial Type Strains, Phase II (KMG-II): from individual species to whole genera.</title>
        <authorList>
            <person name="Goeker M."/>
        </authorList>
    </citation>
    <scope>NUCLEOTIDE SEQUENCE [LARGE SCALE GENOMIC DNA]</scope>
    <source>
        <strain evidence="3 4">DSM 44889</strain>
    </source>
</reference>
<dbReference type="AlphaFoldDB" id="A0A316AA03"/>